<feature type="chain" id="PRO_5039279279" description="DUF4142 domain-containing protein" evidence="2">
    <location>
        <begin position="26"/>
        <end position="237"/>
    </location>
</feature>
<protein>
    <recommendedName>
        <fullName evidence="3">DUF4142 domain-containing protein</fullName>
    </recommendedName>
</protein>
<keyword evidence="1" id="KW-0812">Transmembrane</keyword>
<feature type="transmembrane region" description="Helical" evidence="1">
    <location>
        <begin position="214"/>
        <end position="235"/>
    </location>
</feature>
<evidence type="ECO:0000313" key="4">
    <source>
        <dbReference type="EMBL" id="GIF01243.1"/>
    </source>
</evidence>
<reference evidence="4" key="1">
    <citation type="submission" date="2021-01" db="EMBL/GenBank/DDBJ databases">
        <title>Whole genome shotgun sequence of Actinoplanes rishiriensis NBRC 108556.</title>
        <authorList>
            <person name="Komaki H."/>
            <person name="Tamura T."/>
        </authorList>
    </citation>
    <scope>NUCLEOTIDE SEQUENCE</scope>
    <source>
        <strain evidence="4">NBRC 108556</strain>
    </source>
</reference>
<feature type="signal peptide" evidence="2">
    <location>
        <begin position="1"/>
        <end position="25"/>
    </location>
</feature>
<comment type="caution">
    <text evidence="4">The sequence shown here is derived from an EMBL/GenBank/DDBJ whole genome shotgun (WGS) entry which is preliminary data.</text>
</comment>
<dbReference type="PANTHER" id="PTHR38593:SF1">
    <property type="entry name" value="BLR2558 PROTEIN"/>
    <property type="match status" value="1"/>
</dbReference>
<gene>
    <name evidence="4" type="ORF">Ari01nite_87070</name>
</gene>
<keyword evidence="1" id="KW-1133">Transmembrane helix</keyword>
<evidence type="ECO:0000313" key="5">
    <source>
        <dbReference type="Proteomes" id="UP000636960"/>
    </source>
</evidence>
<keyword evidence="1" id="KW-0472">Membrane</keyword>
<name>A0A919N2P7_9ACTN</name>
<feature type="domain" description="DUF4142" evidence="3">
    <location>
        <begin position="42"/>
        <end position="171"/>
    </location>
</feature>
<dbReference type="AlphaFoldDB" id="A0A919N2P7"/>
<keyword evidence="5" id="KW-1185">Reference proteome</keyword>
<organism evidence="4 5">
    <name type="scientific">Paractinoplanes rishiriensis</name>
    <dbReference type="NCBI Taxonomy" id="1050105"/>
    <lineage>
        <taxon>Bacteria</taxon>
        <taxon>Bacillati</taxon>
        <taxon>Actinomycetota</taxon>
        <taxon>Actinomycetes</taxon>
        <taxon>Micromonosporales</taxon>
        <taxon>Micromonosporaceae</taxon>
        <taxon>Paractinoplanes</taxon>
    </lineage>
</organism>
<evidence type="ECO:0000256" key="1">
    <source>
        <dbReference type="SAM" id="Phobius"/>
    </source>
</evidence>
<evidence type="ECO:0000256" key="2">
    <source>
        <dbReference type="SAM" id="SignalP"/>
    </source>
</evidence>
<dbReference type="InterPro" id="IPR025419">
    <property type="entry name" value="DUF4142"/>
</dbReference>
<sequence length="237" mass="24990">MFYLSLVRRAGLVVTGALVVLGVLAAPAAAAPSVPTQLNAADVALLNGVRLAGLWEMPAGQMAAEKGDSARVREIGREIANQHVELDELVTVAANRLGATIPADPTAQQQGWLKEMQNAKGVQFDLIFVARLRAAHGKIFPVIGAVRSATRNPVIRKLADDANRFVLNHMKLLESTGLVEYGRLPPAAMPPAEDLSAMGLASANAGNGPPVSPLVLWSLLIGTLALGGLATFRLMRR</sequence>
<dbReference type="InterPro" id="IPR012347">
    <property type="entry name" value="Ferritin-like"/>
</dbReference>
<keyword evidence="2" id="KW-0732">Signal</keyword>
<dbReference type="Gene3D" id="1.20.1260.10">
    <property type="match status" value="1"/>
</dbReference>
<dbReference type="Proteomes" id="UP000636960">
    <property type="component" value="Unassembled WGS sequence"/>
</dbReference>
<accession>A0A919N2P7</accession>
<proteinExistence type="predicted"/>
<dbReference type="Pfam" id="PF13628">
    <property type="entry name" value="DUF4142"/>
    <property type="match status" value="1"/>
</dbReference>
<dbReference type="PANTHER" id="PTHR38593">
    <property type="entry name" value="BLR2558 PROTEIN"/>
    <property type="match status" value="1"/>
</dbReference>
<dbReference type="EMBL" id="BOMV01000100">
    <property type="protein sequence ID" value="GIF01243.1"/>
    <property type="molecule type" value="Genomic_DNA"/>
</dbReference>
<evidence type="ECO:0000259" key="3">
    <source>
        <dbReference type="Pfam" id="PF13628"/>
    </source>
</evidence>